<comment type="caution">
    <text evidence="8">The sequence shown here is derived from an EMBL/GenBank/DDBJ whole genome shotgun (WGS) entry which is preliminary data.</text>
</comment>
<dbReference type="SUPFAM" id="SSF48464">
    <property type="entry name" value="ENTH/VHS domain"/>
    <property type="match status" value="1"/>
</dbReference>
<organism evidence="8 9">
    <name type="scientific">Sinanodonta woodiana</name>
    <name type="common">Chinese pond mussel</name>
    <name type="synonym">Anodonta woodiana</name>
    <dbReference type="NCBI Taxonomy" id="1069815"/>
    <lineage>
        <taxon>Eukaryota</taxon>
        <taxon>Metazoa</taxon>
        <taxon>Spiralia</taxon>
        <taxon>Lophotrochozoa</taxon>
        <taxon>Mollusca</taxon>
        <taxon>Bivalvia</taxon>
        <taxon>Autobranchia</taxon>
        <taxon>Heteroconchia</taxon>
        <taxon>Palaeoheterodonta</taxon>
        <taxon>Unionida</taxon>
        <taxon>Unionoidea</taxon>
        <taxon>Unionidae</taxon>
        <taxon>Unioninae</taxon>
        <taxon>Sinanodonta</taxon>
    </lineage>
</organism>
<proteinExistence type="predicted"/>
<feature type="compositionally biased region" description="Acidic residues" evidence="6">
    <location>
        <begin position="312"/>
        <end position="323"/>
    </location>
</feature>
<dbReference type="Pfam" id="PF04818">
    <property type="entry name" value="CID"/>
    <property type="match status" value="1"/>
</dbReference>
<feature type="compositionally biased region" description="Basic and acidic residues" evidence="6">
    <location>
        <begin position="718"/>
        <end position="730"/>
    </location>
</feature>
<dbReference type="PANTHER" id="PTHR12460">
    <property type="entry name" value="CYCLIN-DEPENDENT KINASE INHIBITOR-RELATED PROTEIN"/>
    <property type="match status" value="1"/>
</dbReference>
<keyword evidence="3" id="KW-0007">Acetylation</keyword>
<evidence type="ECO:0000256" key="4">
    <source>
        <dbReference type="ARBA" id="ARBA00062892"/>
    </source>
</evidence>
<dbReference type="InterPro" id="IPR008942">
    <property type="entry name" value="ENTH_VHS"/>
</dbReference>
<evidence type="ECO:0000313" key="9">
    <source>
        <dbReference type="Proteomes" id="UP001634394"/>
    </source>
</evidence>
<feature type="region of interest" description="Disordered" evidence="6">
    <location>
        <begin position="280"/>
        <end position="375"/>
    </location>
</feature>
<dbReference type="Gene3D" id="6.10.250.2560">
    <property type="match status" value="1"/>
</dbReference>
<feature type="compositionally biased region" description="Polar residues" evidence="6">
    <location>
        <begin position="577"/>
        <end position="586"/>
    </location>
</feature>
<dbReference type="InterPro" id="IPR006569">
    <property type="entry name" value="CID_dom"/>
</dbReference>
<dbReference type="Pfam" id="PF16566">
    <property type="entry name" value="CREPT"/>
    <property type="match status" value="1"/>
</dbReference>
<feature type="compositionally biased region" description="Basic and acidic residues" evidence="6">
    <location>
        <begin position="341"/>
        <end position="355"/>
    </location>
</feature>
<feature type="region of interest" description="Disordered" evidence="6">
    <location>
        <begin position="787"/>
        <end position="814"/>
    </location>
</feature>
<feature type="domain" description="CID" evidence="7">
    <location>
        <begin position="11"/>
        <end position="141"/>
    </location>
</feature>
<gene>
    <name evidence="8" type="ORF">ACJMK2_043399</name>
</gene>
<feature type="compositionally biased region" description="Low complexity" evidence="6">
    <location>
        <begin position="362"/>
        <end position="372"/>
    </location>
</feature>
<keyword evidence="2" id="KW-0597">Phosphoprotein</keyword>
<feature type="compositionally biased region" description="Polar residues" evidence="6">
    <location>
        <begin position="410"/>
        <end position="427"/>
    </location>
</feature>
<evidence type="ECO:0000256" key="6">
    <source>
        <dbReference type="SAM" id="MobiDB-lite"/>
    </source>
</evidence>
<feature type="compositionally biased region" description="Polar residues" evidence="6">
    <location>
        <begin position="631"/>
        <end position="670"/>
    </location>
</feature>
<feature type="compositionally biased region" description="Low complexity" evidence="6">
    <location>
        <begin position="947"/>
        <end position="961"/>
    </location>
</feature>
<comment type="subunit">
    <text evidence="4">Associates with the RNA polymerase II complex.</text>
</comment>
<dbReference type="CDD" id="cd16981">
    <property type="entry name" value="CID_RPRD_like"/>
    <property type="match status" value="1"/>
</dbReference>
<dbReference type="InterPro" id="IPR032337">
    <property type="entry name" value="RPRD1A/B_C"/>
</dbReference>
<feature type="region of interest" description="Disordered" evidence="6">
    <location>
        <begin position="407"/>
        <end position="455"/>
    </location>
</feature>
<evidence type="ECO:0000256" key="2">
    <source>
        <dbReference type="ARBA" id="ARBA00022553"/>
    </source>
</evidence>
<protein>
    <recommendedName>
        <fullName evidence="5">Regulation of nuclear pre-mRNA domain-containing protein 2</fullName>
    </recommendedName>
</protein>
<feature type="region of interest" description="Disordered" evidence="6">
    <location>
        <begin position="933"/>
        <end position="961"/>
    </location>
</feature>
<dbReference type="PROSITE" id="PS51391">
    <property type="entry name" value="CID"/>
    <property type="match status" value="1"/>
</dbReference>
<feature type="region of interest" description="Disordered" evidence="6">
    <location>
        <begin position="538"/>
        <end position="768"/>
    </location>
</feature>
<dbReference type="PANTHER" id="PTHR12460:SF40">
    <property type="entry name" value="REGULATION OF NUCLEAR PRE-MRNA DOMAIN-CONTAINING PROTEIN 2"/>
    <property type="match status" value="1"/>
</dbReference>
<dbReference type="FunFam" id="1.25.40.90:FF:000020">
    <property type="entry name" value="regulation of nuclear pre-mRNA domain-containing protein 2 isoform X1"/>
    <property type="match status" value="1"/>
</dbReference>
<evidence type="ECO:0000259" key="7">
    <source>
        <dbReference type="PROSITE" id="PS51391"/>
    </source>
</evidence>
<dbReference type="SMART" id="SM00582">
    <property type="entry name" value="RPR"/>
    <property type="match status" value="1"/>
</dbReference>
<dbReference type="EMBL" id="JBJQND010000009">
    <property type="protein sequence ID" value="KAL3866058.1"/>
    <property type="molecule type" value="Genomic_DNA"/>
</dbReference>
<dbReference type="Gene3D" id="1.25.40.90">
    <property type="match status" value="1"/>
</dbReference>
<feature type="compositionally biased region" description="Pro residues" evidence="6">
    <location>
        <begin position="543"/>
        <end position="562"/>
    </location>
</feature>
<sequence length="961" mass="105859">MATEKSSGKGKGKFSDEGIEKKLTSFNNTQDSVQTLSLWIIHHKAHHQKIVEQWLNVFKKSTPRHKLNLFYLCNDVVQHAKRKKLTMYLDSFKEVLKDGVVSVKDVSVKPNIDRIFKIWEERSVYDAKFVDELRSLLDSSCANSVGSKVSPQLLAEFKPQKLVDKINNFKRYEAEVELKGKQLSNLRIDATSVEAVKKLKDRAHGKEFCQQFEDSCLKIEDFVNSLKKDIVDRKSMVEMCEQSELFYDEQFREARIVAHAYKNFGSRITNVKKKVDDLKKTLPSAPSPVPSPTVDAPSPGNTPPLETMDNTESVDMDLDDEEGDQPRIVSAPSYSPTAFDGTREKSASPEREKSRRDHKRSSSSSSSSPPSSGNVLENRIASMLTSLPMVTASEIFGASSIATYTPPKPASQSAIPQHQDGGSNTPLSDERCSTPVQDENQETKPLPQAAAPVPVPPPAAKSNPIDFLSQLLTKTTNTSSSSNFLHSLSLLTNTVKIQVTQQKAALQGNISQVTTQPSQIVPNIPAPVEPPSSWAAWKAINQPQPPPPPPVPSQPQSQPPSSPVAMSMHSPMPPHSQLHQQTSIPQGVSAPPRPQIPSPQSLGVPPPAPNQTMITSSPMGAPPLPPLNYSGVPSSFQPANLSQGLYHESVSQSLSGPHQSSYGDQIQSSELLGRQISWESEEETHVPLNSPPPKPLPPPTKGILRNRSSSLKEVTIIDDEKDKNYNKDETSFPPKPPNQPPPPGDRKSSNLIQISSPAGGVDANSSDVQSEFIAKLKRKTTGGSNLVVPPIVDNSKMENGRPNVFSQNPVRPNLTTITPQADETTESEANSISVIGSIDTVGEPIKTLEQIDAEENDNTTGQQISTIAGVRSAIHRIEPVSSWEDGDLHDPQLHDGHSSWDYNREPFYTPNRGYEQHGQPRFGDPRHYYLRDPFYGNPYRPPPPKRMYPGSYNPPYYGNRY</sequence>
<evidence type="ECO:0000256" key="5">
    <source>
        <dbReference type="ARBA" id="ARBA00067342"/>
    </source>
</evidence>
<reference evidence="8 9" key="1">
    <citation type="submission" date="2024-11" db="EMBL/GenBank/DDBJ databases">
        <title>Chromosome-level genome assembly of the freshwater bivalve Anodonta woodiana.</title>
        <authorList>
            <person name="Chen X."/>
        </authorList>
    </citation>
    <scope>NUCLEOTIDE SEQUENCE [LARGE SCALE GENOMIC DNA]</scope>
    <source>
        <strain evidence="8">MN2024</strain>
        <tissue evidence="8">Gills</tissue>
    </source>
</reference>
<feature type="compositionally biased region" description="Pro residues" evidence="6">
    <location>
        <begin position="733"/>
        <end position="743"/>
    </location>
</feature>
<evidence type="ECO:0000313" key="8">
    <source>
        <dbReference type="EMBL" id="KAL3866058.1"/>
    </source>
</evidence>
<dbReference type="Proteomes" id="UP001634394">
    <property type="component" value="Unassembled WGS sequence"/>
</dbReference>
<name>A0ABD3VYI1_SINWO</name>
<feature type="compositionally biased region" description="Polar residues" evidence="6">
    <location>
        <begin position="804"/>
        <end position="814"/>
    </location>
</feature>
<evidence type="ECO:0000256" key="3">
    <source>
        <dbReference type="ARBA" id="ARBA00022990"/>
    </source>
</evidence>
<keyword evidence="1" id="KW-0488">Methylation</keyword>
<dbReference type="AlphaFoldDB" id="A0ABD3VYI1"/>
<accession>A0ABD3VYI1</accession>
<keyword evidence="9" id="KW-1185">Reference proteome</keyword>
<feature type="compositionally biased region" description="Pro residues" evidence="6">
    <location>
        <begin position="689"/>
        <end position="700"/>
    </location>
</feature>
<evidence type="ECO:0000256" key="1">
    <source>
        <dbReference type="ARBA" id="ARBA00022481"/>
    </source>
</evidence>